<feature type="chain" id="PRO_5017577079" description="DUF4136 domain-containing protein" evidence="1">
    <location>
        <begin position="21"/>
        <end position="175"/>
    </location>
</feature>
<proteinExistence type="predicted"/>
<dbReference type="RefSeq" id="WP_115930283.1">
    <property type="nucleotide sequence ID" value="NZ_QNVV01000037.1"/>
</dbReference>
<evidence type="ECO:0000313" key="3">
    <source>
        <dbReference type="Proteomes" id="UP000256257"/>
    </source>
</evidence>
<evidence type="ECO:0008006" key="4">
    <source>
        <dbReference type="Google" id="ProtNLM"/>
    </source>
</evidence>
<reference evidence="2 3" key="1">
    <citation type="submission" date="2018-06" db="EMBL/GenBank/DDBJ databases">
        <title>Novel Chryseobacterium species.</title>
        <authorList>
            <person name="Newman J."/>
            <person name="Hugo C."/>
            <person name="Oosthuizen L."/>
            <person name="Charimba G."/>
        </authorList>
    </citation>
    <scope>NUCLEOTIDE SEQUENCE [LARGE SCALE GENOMIC DNA]</scope>
    <source>
        <strain evidence="2 3">7_F195</strain>
    </source>
</reference>
<protein>
    <recommendedName>
        <fullName evidence="4">DUF4136 domain-containing protein</fullName>
    </recommendedName>
</protein>
<dbReference type="PROSITE" id="PS51257">
    <property type="entry name" value="PROKAR_LIPOPROTEIN"/>
    <property type="match status" value="1"/>
</dbReference>
<sequence>MKTTLIFILGSILVLFSCKAQDKKIDPKVVIPFIESYIDFKNKEHYVNVSDNILIVGASKIQNETKYWLNVYFMNPELMSGFKYTKVYKLYNYRIIIDEALDETIMLKNAFKNIQEIPYENFNLASYPFSYNTSMWLLTFNYKNEVIQVSPQEKAETIKNILEKKGIKFSKDYEE</sequence>
<keyword evidence="3" id="KW-1185">Reference proteome</keyword>
<dbReference type="Proteomes" id="UP000256257">
    <property type="component" value="Unassembled WGS sequence"/>
</dbReference>
<feature type="signal peptide" evidence="1">
    <location>
        <begin position="1"/>
        <end position="20"/>
    </location>
</feature>
<organism evidence="2 3">
    <name type="scientific">Chryseobacterium pennipullorum</name>
    <dbReference type="NCBI Taxonomy" id="2258963"/>
    <lineage>
        <taxon>Bacteria</taxon>
        <taxon>Pseudomonadati</taxon>
        <taxon>Bacteroidota</taxon>
        <taxon>Flavobacteriia</taxon>
        <taxon>Flavobacteriales</taxon>
        <taxon>Weeksellaceae</taxon>
        <taxon>Chryseobacterium group</taxon>
        <taxon>Chryseobacterium</taxon>
    </lineage>
</organism>
<keyword evidence="1" id="KW-0732">Signal</keyword>
<evidence type="ECO:0000256" key="1">
    <source>
        <dbReference type="SAM" id="SignalP"/>
    </source>
</evidence>
<gene>
    <name evidence="2" type="ORF">DRF67_21135</name>
</gene>
<name>A0A3D9AJT4_9FLAO</name>
<dbReference type="EMBL" id="QNVV01000037">
    <property type="protein sequence ID" value="REC41628.1"/>
    <property type="molecule type" value="Genomic_DNA"/>
</dbReference>
<dbReference type="OrthoDB" id="1252927at2"/>
<comment type="caution">
    <text evidence="2">The sequence shown here is derived from an EMBL/GenBank/DDBJ whole genome shotgun (WGS) entry which is preliminary data.</text>
</comment>
<accession>A0A3D9AJT4</accession>
<dbReference type="AlphaFoldDB" id="A0A3D9AJT4"/>
<evidence type="ECO:0000313" key="2">
    <source>
        <dbReference type="EMBL" id="REC41628.1"/>
    </source>
</evidence>